<keyword evidence="2" id="KW-0378">Hydrolase</keyword>
<dbReference type="PANTHER" id="PTHR42646">
    <property type="entry name" value="FLAP ENDONUCLEASE XNI"/>
    <property type="match status" value="1"/>
</dbReference>
<dbReference type="Proteomes" id="UP000321947">
    <property type="component" value="Unassembled WGS sequence"/>
</dbReference>
<proteinExistence type="predicted"/>
<keyword evidence="1" id="KW-0540">Nuclease</keyword>
<evidence type="ECO:0000313" key="6">
    <source>
        <dbReference type="Proteomes" id="UP000321393"/>
    </source>
</evidence>
<organism evidence="4 6">
    <name type="scientific">Cucumis melo var. makuwa</name>
    <name type="common">Oriental melon</name>
    <dbReference type="NCBI Taxonomy" id="1194695"/>
    <lineage>
        <taxon>Eukaryota</taxon>
        <taxon>Viridiplantae</taxon>
        <taxon>Streptophyta</taxon>
        <taxon>Embryophyta</taxon>
        <taxon>Tracheophyta</taxon>
        <taxon>Spermatophyta</taxon>
        <taxon>Magnoliopsida</taxon>
        <taxon>eudicotyledons</taxon>
        <taxon>Gunneridae</taxon>
        <taxon>Pentapetalae</taxon>
        <taxon>rosids</taxon>
        <taxon>fabids</taxon>
        <taxon>Cucurbitales</taxon>
        <taxon>Cucurbitaceae</taxon>
        <taxon>Benincaseae</taxon>
        <taxon>Cucumis</taxon>
    </lineage>
</organism>
<accession>A0A5A7T6A6</accession>
<dbReference type="InterPro" id="IPR002421">
    <property type="entry name" value="5-3_exonuclease"/>
</dbReference>
<dbReference type="Pfam" id="PF01367">
    <property type="entry name" value="5_3_exonuc"/>
    <property type="match status" value="1"/>
</dbReference>
<dbReference type="Gene3D" id="1.10.150.20">
    <property type="entry name" value="5' to 3' exonuclease, C-terminal subdomain"/>
    <property type="match status" value="1"/>
</dbReference>
<dbReference type="GO" id="GO:0003677">
    <property type="term" value="F:DNA binding"/>
    <property type="evidence" value="ECO:0007669"/>
    <property type="project" value="InterPro"/>
</dbReference>
<dbReference type="Gene3D" id="3.40.50.1010">
    <property type="entry name" value="5'-nuclease"/>
    <property type="match status" value="1"/>
</dbReference>
<dbReference type="SUPFAM" id="SSF47807">
    <property type="entry name" value="5' to 3' exonuclease, C-terminal subdomain"/>
    <property type="match status" value="1"/>
</dbReference>
<dbReference type="GO" id="GO:0008409">
    <property type="term" value="F:5'-3' exonuclease activity"/>
    <property type="evidence" value="ECO:0007669"/>
    <property type="project" value="InterPro"/>
</dbReference>
<name>A0A5A7T6A6_CUCMM</name>
<dbReference type="EMBL" id="SSTD01013395">
    <property type="protein sequence ID" value="TYK06635.1"/>
    <property type="molecule type" value="Genomic_DNA"/>
</dbReference>
<gene>
    <name evidence="5" type="ORF">E5676_scaffold453G001120</name>
    <name evidence="4" type="ORF">E6C27_scaffold86G001010</name>
</gene>
<dbReference type="FunFam" id="1.10.150.20:FF:000042">
    <property type="entry name" value="5'-3' exonuclease family protein"/>
    <property type="match status" value="1"/>
</dbReference>
<dbReference type="CDD" id="cd09859">
    <property type="entry name" value="PIN_53EXO"/>
    <property type="match status" value="1"/>
</dbReference>
<dbReference type="GO" id="GO:0033567">
    <property type="term" value="P:DNA replication, Okazaki fragment processing"/>
    <property type="evidence" value="ECO:0007669"/>
    <property type="project" value="InterPro"/>
</dbReference>
<dbReference type="Pfam" id="PF02739">
    <property type="entry name" value="5_3_exonuc_N"/>
    <property type="match status" value="1"/>
</dbReference>
<dbReference type="Proteomes" id="UP000321393">
    <property type="component" value="Unassembled WGS sequence"/>
</dbReference>
<evidence type="ECO:0000313" key="7">
    <source>
        <dbReference type="Proteomes" id="UP000321947"/>
    </source>
</evidence>
<dbReference type="InterPro" id="IPR038969">
    <property type="entry name" value="FEN"/>
</dbReference>
<dbReference type="InterPro" id="IPR020046">
    <property type="entry name" value="5-3_exonucl_a-hlix_arch_N"/>
</dbReference>
<dbReference type="InterPro" id="IPR029060">
    <property type="entry name" value="PIN-like_dom_sf"/>
</dbReference>
<dbReference type="SUPFAM" id="SSF88723">
    <property type="entry name" value="PIN domain-like"/>
    <property type="match status" value="1"/>
</dbReference>
<dbReference type="AlphaFoldDB" id="A0A5A7T6A6"/>
<dbReference type="EMBL" id="SSTE01019085">
    <property type="protein sequence ID" value="KAA0037015.1"/>
    <property type="molecule type" value="Genomic_DNA"/>
</dbReference>
<dbReference type="STRING" id="1194695.A0A5A7T6A6"/>
<evidence type="ECO:0000313" key="5">
    <source>
        <dbReference type="EMBL" id="TYK06635.1"/>
    </source>
</evidence>
<dbReference type="FunFam" id="3.40.50.1010:FF:000027">
    <property type="entry name" value="5'-3' exonuclease family protein"/>
    <property type="match status" value="1"/>
</dbReference>
<dbReference type="SMART" id="SM00475">
    <property type="entry name" value="53EXOc"/>
    <property type="match status" value="1"/>
</dbReference>
<evidence type="ECO:0000256" key="1">
    <source>
        <dbReference type="ARBA" id="ARBA00022722"/>
    </source>
</evidence>
<dbReference type="GO" id="GO:0017108">
    <property type="term" value="F:5'-flap endonuclease activity"/>
    <property type="evidence" value="ECO:0007669"/>
    <property type="project" value="InterPro"/>
</dbReference>
<evidence type="ECO:0000313" key="4">
    <source>
        <dbReference type="EMBL" id="KAA0037015.1"/>
    </source>
</evidence>
<sequence>MVEASAKIGVNFPPFLNSSSRTFLPSRTALTSKLKPNTWRTKPLKLTAFVPSSRLTSAAFNQTDDGKFQPRIEADNPRKGRVFFLDVNPLCYQGNKPSLRNFGRWVSIFFEEVSHSDPVIAVFDGEGGSEHRRLLLPSYKAHRIKFTRPPSSQRFTKGNFRTSYQVIRDALRSCNVPVVKVDGHEADDVVATLVEQVLQRGVRVVVASPDKDFKQLISEDVQLVMPLPELNRWSFYTIRHYLAQYNCDPCSDLSLRCIMGDEVDGVPGIQHVAPGFGRKTALKLLKKHGSLENLLSAAAIRTVGKPYAQDALTKYAEYLRTNYKVLALRRDVDVQFQDEWLVERDRRNDSTILSKFVENNDRNLLVQPSKQVTDIIRWVKKYSNLILPVLYLLPIPVELRQKQEKVVSVIAL</sequence>
<feature type="domain" description="5'-3' exonuclease" evidence="3">
    <location>
        <begin position="80"/>
        <end position="344"/>
    </location>
</feature>
<reference evidence="6 7" key="1">
    <citation type="submission" date="2019-08" db="EMBL/GenBank/DDBJ databases">
        <title>Draft genome sequences of two oriental melons (Cucumis melo L. var makuwa).</title>
        <authorList>
            <person name="Kwon S.-Y."/>
        </authorList>
    </citation>
    <scope>NUCLEOTIDE SEQUENCE [LARGE SCALE GENOMIC DNA]</scope>
    <source>
        <strain evidence="7">cv. Chang Bougi</strain>
        <strain evidence="6">cv. SW 3</strain>
        <tissue evidence="4">Leaf</tissue>
    </source>
</reference>
<dbReference type="InterPro" id="IPR020045">
    <property type="entry name" value="DNA_polI_H3TH"/>
</dbReference>
<evidence type="ECO:0000259" key="3">
    <source>
        <dbReference type="SMART" id="SM00475"/>
    </source>
</evidence>
<dbReference type="PANTHER" id="PTHR42646:SF4">
    <property type="entry name" value="5'-3' EXONUCLEASE FAMILY PROTEIN"/>
    <property type="match status" value="1"/>
</dbReference>
<dbReference type="CDD" id="cd09898">
    <property type="entry name" value="H3TH_53EXO"/>
    <property type="match status" value="1"/>
</dbReference>
<evidence type="ECO:0000256" key="2">
    <source>
        <dbReference type="ARBA" id="ARBA00022801"/>
    </source>
</evidence>
<dbReference type="OrthoDB" id="275278at2759"/>
<protein>
    <submittedName>
        <fullName evidence="4">5'-3' exonuclease</fullName>
    </submittedName>
</protein>
<dbReference type="InterPro" id="IPR036279">
    <property type="entry name" value="5-3_exonuclease_C_sf"/>
</dbReference>
<keyword evidence="4" id="KW-0269">Exonuclease</keyword>
<comment type="caution">
    <text evidence="4">The sequence shown here is derived from an EMBL/GenBank/DDBJ whole genome shotgun (WGS) entry which is preliminary data.</text>
</comment>